<accession>A0A167ACU7</accession>
<evidence type="ECO:0000256" key="4">
    <source>
        <dbReference type="ARBA" id="ARBA00022723"/>
    </source>
</evidence>
<dbReference type="InterPro" id="IPR002401">
    <property type="entry name" value="Cyt_P450_E_grp-I"/>
</dbReference>
<keyword evidence="4 8" id="KW-0479">Metal-binding</keyword>
<keyword evidence="5" id="KW-0560">Oxidoreductase</keyword>
<dbReference type="InterPro" id="IPR001128">
    <property type="entry name" value="Cyt_P450"/>
</dbReference>
<reference evidence="9 10" key="1">
    <citation type="journal article" date="2016" name="Genome Biol. Evol.">
        <title>Divergent and convergent evolution of fungal pathogenicity.</title>
        <authorList>
            <person name="Shang Y."/>
            <person name="Xiao G."/>
            <person name="Zheng P."/>
            <person name="Cen K."/>
            <person name="Zhan S."/>
            <person name="Wang C."/>
        </authorList>
    </citation>
    <scope>NUCLEOTIDE SEQUENCE [LARGE SCALE GENOMIC DNA]</scope>
    <source>
        <strain evidence="9 10">RCEF 3172</strain>
    </source>
</reference>
<keyword evidence="3 8" id="KW-0349">Heme</keyword>
<evidence type="ECO:0000256" key="1">
    <source>
        <dbReference type="ARBA" id="ARBA00001971"/>
    </source>
</evidence>
<dbReference type="OrthoDB" id="6692864at2759"/>
<evidence type="ECO:0000313" key="10">
    <source>
        <dbReference type="Proteomes" id="UP000076863"/>
    </source>
</evidence>
<name>A0A167ACU7_9HYPO</name>
<dbReference type="GO" id="GO:0004497">
    <property type="term" value="F:monooxygenase activity"/>
    <property type="evidence" value="ECO:0007669"/>
    <property type="project" value="UniProtKB-KW"/>
</dbReference>
<sequence length="379" mass="43228">MANDAGHGIERSAQQVPEPNRLVMNVANAKGTALHTYEPIVEELTEDLMSVIDELSESPIDISEWVDKYTFEVMGQLTFGKPFNMLKERKEAYFLQVIRQDMNAIGYLINLPWLSYLLMRIPGLNQNHLNFWKWIENEFAQRIARGQGQPDVFNWLHQAYLQGPQTKSDILKLYGDGYLVIVAGSDTTASTITHLLFYLAFNKPLTQRLQARLDELDELRDDTLRNVELLDACINETLRLCPAVPAGVQRETPEEGIHIGERYIPGRTIIKVPMYTLFRDPRSFEQPNEFIPERFTTCPALIKDKSVFIPFLTGSYACVGRRLALMEVRRAVATILRRYDISPGPNQTSKDFLGGKIDAFTLVAAPLTLRFTRRKDTVS</sequence>
<dbReference type="SUPFAM" id="SSF48264">
    <property type="entry name" value="Cytochrome P450"/>
    <property type="match status" value="1"/>
</dbReference>
<dbReference type="InterPro" id="IPR036396">
    <property type="entry name" value="Cyt_P450_sf"/>
</dbReference>
<comment type="similarity">
    <text evidence="2">Belongs to the cytochrome P450 family.</text>
</comment>
<dbReference type="EMBL" id="AZHA01000025">
    <property type="protein sequence ID" value="OAA38783.1"/>
    <property type="molecule type" value="Genomic_DNA"/>
</dbReference>
<comment type="cofactor">
    <cofactor evidence="1 8">
        <name>heme</name>
        <dbReference type="ChEBI" id="CHEBI:30413"/>
    </cofactor>
</comment>
<dbReference type="GO" id="GO:0020037">
    <property type="term" value="F:heme binding"/>
    <property type="evidence" value="ECO:0007669"/>
    <property type="project" value="InterPro"/>
</dbReference>
<dbReference type="PANTHER" id="PTHR24305:SF187">
    <property type="entry name" value="P450, PUTATIVE (EUROFUNG)-RELATED"/>
    <property type="match status" value="1"/>
</dbReference>
<evidence type="ECO:0000256" key="5">
    <source>
        <dbReference type="ARBA" id="ARBA00023002"/>
    </source>
</evidence>
<feature type="binding site" description="axial binding residue" evidence="8">
    <location>
        <position position="318"/>
    </location>
    <ligand>
        <name>heme</name>
        <dbReference type="ChEBI" id="CHEBI:30413"/>
    </ligand>
    <ligandPart>
        <name>Fe</name>
        <dbReference type="ChEBI" id="CHEBI:18248"/>
    </ligandPart>
</feature>
<dbReference type="Gene3D" id="1.10.630.10">
    <property type="entry name" value="Cytochrome P450"/>
    <property type="match status" value="1"/>
</dbReference>
<dbReference type="GO" id="GO:0005506">
    <property type="term" value="F:iron ion binding"/>
    <property type="evidence" value="ECO:0007669"/>
    <property type="project" value="InterPro"/>
</dbReference>
<dbReference type="Pfam" id="PF00067">
    <property type="entry name" value="p450"/>
    <property type="match status" value="1"/>
</dbReference>
<proteinExistence type="inferred from homology"/>
<keyword evidence="10" id="KW-1185">Reference proteome</keyword>
<keyword evidence="6 8" id="KW-0408">Iron</keyword>
<comment type="caution">
    <text evidence="9">The sequence shown here is derived from an EMBL/GenBank/DDBJ whole genome shotgun (WGS) entry which is preliminary data.</text>
</comment>
<organism evidence="9 10">
    <name type="scientific">Beauveria brongniartii RCEF 3172</name>
    <dbReference type="NCBI Taxonomy" id="1081107"/>
    <lineage>
        <taxon>Eukaryota</taxon>
        <taxon>Fungi</taxon>
        <taxon>Dikarya</taxon>
        <taxon>Ascomycota</taxon>
        <taxon>Pezizomycotina</taxon>
        <taxon>Sordariomycetes</taxon>
        <taxon>Hypocreomycetidae</taxon>
        <taxon>Hypocreales</taxon>
        <taxon>Cordycipitaceae</taxon>
        <taxon>Beauveria</taxon>
        <taxon>Beauveria brongniartii</taxon>
    </lineage>
</organism>
<keyword evidence="7 9" id="KW-0503">Monooxygenase</keyword>
<gene>
    <name evidence="9" type="ORF">BBO_07030</name>
</gene>
<dbReference type="GO" id="GO:0016705">
    <property type="term" value="F:oxidoreductase activity, acting on paired donors, with incorporation or reduction of molecular oxygen"/>
    <property type="evidence" value="ECO:0007669"/>
    <property type="project" value="InterPro"/>
</dbReference>
<evidence type="ECO:0000313" key="9">
    <source>
        <dbReference type="EMBL" id="OAA38783.1"/>
    </source>
</evidence>
<evidence type="ECO:0000256" key="8">
    <source>
        <dbReference type="PIRSR" id="PIRSR602401-1"/>
    </source>
</evidence>
<dbReference type="PRINTS" id="PR00463">
    <property type="entry name" value="EP450I"/>
</dbReference>
<protein>
    <submittedName>
        <fullName evidence="9">Cytochrome P450 monooxygenase</fullName>
    </submittedName>
</protein>
<dbReference type="PANTHER" id="PTHR24305">
    <property type="entry name" value="CYTOCHROME P450"/>
    <property type="match status" value="1"/>
</dbReference>
<evidence type="ECO:0000256" key="6">
    <source>
        <dbReference type="ARBA" id="ARBA00023004"/>
    </source>
</evidence>
<dbReference type="AlphaFoldDB" id="A0A167ACU7"/>
<dbReference type="InterPro" id="IPR050121">
    <property type="entry name" value="Cytochrome_P450_monoxygenase"/>
</dbReference>
<dbReference type="Proteomes" id="UP000076863">
    <property type="component" value="Unassembled WGS sequence"/>
</dbReference>
<dbReference type="PRINTS" id="PR00385">
    <property type="entry name" value="P450"/>
</dbReference>
<evidence type="ECO:0000256" key="3">
    <source>
        <dbReference type="ARBA" id="ARBA00022617"/>
    </source>
</evidence>
<evidence type="ECO:0000256" key="7">
    <source>
        <dbReference type="ARBA" id="ARBA00023033"/>
    </source>
</evidence>
<evidence type="ECO:0000256" key="2">
    <source>
        <dbReference type="ARBA" id="ARBA00010617"/>
    </source>
</evidence>